<feature type="compositionally biased region" description="Pro residues" evidence="9">
    <location>
        <begin position="81"/>
        <end position="91"/>
    </location>
</feature>
<dbReference type="GO" id="GO:0061630">
    <property type="term" value="F:ubiquitin protein ligase activity"/>
    <property type="evidence" value="ECO:0007669"/>
    <property type="project" value="UniProtKB-EC"/>
</dbReference>
<dbReference type="eggNOG" id="KOG1812">
    <property type="taxonomic scope" value="Eukaryota"/>
</dbReference>
<feature type="compositionally biased region" description="Polar residues" evidence="9">
    <location>
        <begin position="467"/>
        <end position="482"/>
    </location>
</feature>
<feature type="region of interest" description="Disordered" evidence="9">
    <location>
        <begin position="79"/>
        <end position="122"/>
    </location>
</feature>
<dbReference type="GO" id="GO:0008270">
    <property type="term" value="F:zinc ion binding"/>
    <property type="evidence" value="ECO:0007669"/>
    <property type="project" value="UniProtKB-KW"/>
</dbReference>
<dbReference type="InterPro" id="IPR031127">
    <property type="entry name" value="E3_UB_ligase_RBR"/>
</dbReference>
<evidence type="ECO:0000256" key="7">
    <source>
        <dbReference type="ARBA" id="ARBA00022786"/>
    </source>
</evidence>
<evidence type="ECO:0000256" key="1">
    <source>
        <dbReference type="ARBA" id="ARBA00001798"/>
    </source>
</evidence>
<evidence type="ECO:0000313" key="12">
    <source>
        <dbReference type="Proteomes" id="UP000015100"/>
    </source>
</evidence>
<evidence type="ECO:0000256" key="8">
    <source>
        <dbReference type="ARBA" id="ARBA00022833"/>
    </source>
</evidence>
<evidence type="ECO:0000256" key="5">
    <source>
        <dbReference type="ARBA" id="ARBA00022737"/>
    </source>
</evidence>
<name>S8BIZ6_DACHA</name>
<keyword evidence="7" id="KW-0833">Ubl conjugation pathway</keyword>
<dbReference type="Pfam" id="PF01485">
    <property type="entry name" value="IBR"/>
    <property type="match status" value="1"/>
</dbReference>
<feature type="compositionally biased region" description="Pro residues" evidence="9">
    <location>
        <begin position="522"/>
        <end position="532"/>
    </location>
</feature>
<evidence type="ECO:0000313" key="11">
    <source>
        <dbReference type="EMBL" id="EPS39318.1"/>
    </source>
</evidence>
<protein>
    <recommendedName>
        <fullName evidence="2">RBR-type E3 ubiquitin transferase</fullName>
        <ecNumber evidence="2">2.3.2.31</ecNumber>
    </recommendedName>
</protein>
<keyword evidence="3" id="KW-0808">Transferase</keyword>
<dbReference type="AlphaFoldDB" id="S8BIZ6"/>
<feature type="compositionally biased region" description="Basic and acidic residues" evidence="9">
    <location>
        <begin position="509"/>
        <end position="520"/>
    </location>
</feature>
<accession>S8BIZ6</accession>
<dbReference type="SUPFAM" id="SSF57850">
    <property type="entry name" value="RING/U-box"/>
    <property type="match status" value="2"/>
</dbReference>
<evidence type="ECO:0000256" key="4">
    <source>
        <dbReference type="ARBA" id="ARBA00022723"/>
    </source>
</evidence>
<comment type="catalytic activity">
    <reaction evidence="1">
        <text>[E2 ubiquitin-conjugating enzyme]-S-ubiquitinyl-L-cysteine + [acceptor protein]-L-lysine = [E2 ubiquitin-conjugating enzyme]-L-cysteine + [acceptor protein]-N(6)-ubiquitinyl-L-lysine.</text>
        <dbReference type="EC" id="2.3.2.31"/>
    </reaction>
</comment>
<feature type="region of interest" description="Disordered" evidence="9">
    <location>
        <begin position="509"/>
        <end position="536"/>
    </location>
</feature>
<dbReference type="CDD" id="cd22584">
    <property type="entry name" value="Rcat_RBR_unk"/>
    <property type="match status" value="1"/>
</dbReference>
<dbReference type="HOGENOM" id="CLU_425787_0_0_1"/>
<feature type="region of interest" description="Disordered" evidence="9">
    <location>
        <begin position="136"/>
        <end position="162"/>
    </location>
</feature>
<keyword evidence="5" id="KW-0677">Repeat</keyword>
<reference evidence="11 12" key="1">
    <citation type="journal article" date="2013" name="PLoS Genet.">
        <title>Genomic mechanisms accounting for the adaptation to parasitism in nematode-trapping fungi.</title>
        <authorList>
            <person name="Meerupati T."/>
            <person name="Andersson K.M."/>
            <person name="Friman E."/>
            <person name="Kumar D."/>
            <person name="Tunlid A."/>
            <person name="Ahren D."/>
        </authorList>
    </citation>
    <scope>NUCLEOTIDE SEQUENCE [LARGE SCALE GENOMIC DNA]</scope>
    <source>
        <strain evidence="11 12">CBS 200.50</strain>
    </source>
</reference>
<evidence type="ECO:0000256" key="6">
    <source>
        <dbReference type="ARBA" id="ARBA00022771"/>
    </source>
</evidence>
<dbReference type="STRING" id="1284197.S8BIZ6"/>
<comment type="caution">
    <text evidence="11">The sequence shown here is derived from an EMBL/GenBank/DDBJ whole genome shotgun (WGS) entry which is preliminary data.</text>
</comment>
<keyword evidence="8" id="KW-0862">Zinc</keyword>
<evidence type="ECO:0000256" key="9">
    <source>
        <dbReference type="SAM" id="MobiDB-lite"/>
    </source>
</evidence>
<dbReference type="EMBL" id="AQGS01000479">
    <property type="protein sequence ID" value="EPS39318.1"/>
    <property type="molecule type" value="Genomic_DNA"/>
</dbReference>
<dbReference type="PANTHER" id="PTHR11685">
    <property type="entry name" value="RBR FAMILY RING FINGER AND IBR DOMAIN-CONTAINING"/>
    <property type="match status" value="1"/>
</dbReference>
<dbReference type="Gene3D" id="1.20.120.1750">
    <property type="match status" value="1"/>
</dbReference>
<dbReference type="InterPro" id="IPR044066">
    <property type="entry name" value="TRIAD_supradom"/>
</dbReference>
<feature type="region of interest" description="Disordered" evidence="9">
    <location>
        <begin position="458"/>
        <end position="485"/>
    </location>
</feature>
<dbReference type="GO" id="GO:0016567">
    <property type="term" value="P:protein ubiquitination"/>
    <property type="evidence" value="ECO:0007669"/>
    <property type="project" value="InterPro"/>
</dbReference>
<dbReference type="EC" id="2.3.2.31" evidence="2"/>
<feature type="compositionally biased region" description="Polar residues" evidence="9">
    <location>
        <begin position="103"/>
        <end position="119"/>
    </location>
</feature>
<feature type="region of interest" description="Disordered" evidence="9">
    <location>
        <begin position="169"/>
        <end position="188"/>
    </location>
</feature>
<evidence type="ECO:0000259" key="10">
    <source>
        <dbReference type="PROSITE" id="PS51873"/>
    </source>
</evidence>
<keyword evidence="12" id="KW-1185">Reference proteome</keyword>
<dbReference type="InterPro" id="IPR002867">
    <property type="entry name" value="IBR_dom"/>
</dbReference>
<evidence type="ECO:0000256" key="2">
    <source>
        <dbReference type="ARBA" id="ARBA00012251"/>
    </source>
</evidence>
<dbReference type="OrthoDB" id="10009520at2759"/>
<organism evidence="11 12">
    <name type="scientific">Dactylellina haptotyla (strain CBS 200.50)</name>
    <name type="common">Nematode-trapping fungus</name>
    <name type="synonym">Monacrosporium haptotylum</name>
    <dbReference type="NCBI Taxonomy" id="1284197"/>
    <lineage>
        <taxon>Eukaryota</taxon>
        <taxon>Fungi</taxon>
        <taxon>Dikarya</taxon>
        <taxon>Ascomycota</taxon>
        <taxon>Pezizomycotina</taxon>
        <taxon>Orbiliomycetes</taxon>
        <taxon>Orbiliales</taxon>
        <taxon>Orbiliaceae</taxon>
        <taxon>Dactylellina</taxon>
    </lineage>
</organism>
<sequence>MNGFPGGISSMGIDVIDLTDDFEEDTRLQRQKRREIREIIELTDSDTEFPPHSPPLPLTVSPIAPMNLEPAEVLAVAAPASPLPVPPPPSPLSAKTARKPRNNTRSPNKKQQPSQTPSKYQGWRGNQVFEDVVVPDASPEAAAPKSERESKKRKREAEDQEIGERIRLLAKSVGWSQPNRNDQRTTKKNSTAIPYRYNEERPVPCDICGDKVPVSESTKLNCKHRHCNTCLQQNFILVTTQPNLWPAKCCRPLDHSLALTVLGADNFEQYLDVRRQKEEMSSTSCHSCQQPVPATEIIGGSTAFCIMCSCITCVHCTKAMHEGACLLDPETEKLLQVAKGKKWSKCPKCSNMVERNTGCNSMMCRCGTNFCYRCGRQMSTCSTSGGCAQLEFQSAMWKNQQTHKPITANSMLINSYIQRSMDNELVQIAARQNMAEQNEKAIRRQEVVSEIAALRARLQKKKKPDENTPTNRPVSGITNPTPTKIHEPKMFTIQDYMNAFPSVMQALEEKKMEEPTEDKPPQATPPEPPAPKVPSIMDKFRKSFPALMRTLDTPKPENNNLSLPEVQMKPVGELPSNALVHLEVPVADAIPMNEDLAEGGFMAPARTSWGFFQQYDILQVDSLGAFNPFFGNDTDFDFREFLA</sequence>
<dbReference type="Proteomes" id="UP000015100">
    <property type="component" value="Unassembled WGS sequence"/>
</dbReference>
<keyword evidence="4" id="KW-0479">Metal-binding</keyword>
<keyword evidence="6" id="KW-0863">Zinc-finger</keyword>
<evidence type="ECO:0000256" key="3">
    <source>
        <dbReference type="ARBA" id="ARBA00022679"/>
    </source>
</evidence>
<feature type="domain" description="RING-type" evidence="10">
    <location>
        <begin position="201"/>
        <end position="391"/>
    </location>
</feature>
<proteinExistence type="predicted"/>
<dbReference type="PROSITE" id="PS51873">
    <property type="entry name" value="TRIAD"/>
    <property type="match status" value="1"/>
</dbReference>
<gene>
    <name evidence="11" type="ORF">H072_6898</name>
</gene>
<reference evidence="12" key="2">
    <citation type="submission" date="2013-04" db="EMBL/GenBank/DDBJ databases">
        <title>Genomic mechanisms accounting for the adaptation to parasitism in nematode-trapping fungi.</title>
        <authorList>
            <person name="Ahren D.G."/>
        </authorList>
    </citation>
    <scope>NUCLEOTIDE SEQUENCE [LARGE SCALE GENOMIC DNA]</scope>
    <source>
        <strain evidence="12">CBS 200.50</strain>
    </source>
</reference>